<comment type="caution">
    <text evidence="1">The sequence shown here is derived from an EMBL/GenBank/DDBJ whole genome shotgun (WGS) entry which is preliminary data.</text>
</comment>
<dbReference type="EMBL" id="MZZJ01000017">
    <property type="protein sequence ID" value="RXE46385.1"/>
    <property type="molecule type" value="Genomic_DNA"/>
</dbReference>
<protein>
    <submittedName>
        <fullName evidence="1">Uncharacterized protein</fullName>
    </submittedName>
</protein>
<name>A0A4Q0HDF1_PSEAZ</name>
<dbReference type="AlphaFoldDB" id="A0A4Q0HDF1"/>
<sequence length="76" mass="8716">MHTVSTLASDSYLVELVEAVELARIAWRDTVNHLQHVSDDVWLGQMEAVVCLEIQYRTQQEQLCRYLYKTVMSSGG</sequence>
<dbReference type="Proteomes" id="UP000290481">
    <property type="component" value="Unassembled WGS sequence"/>
</dbReference>
<evidence type="ECO:0000313" key="2">
    <source>
        <dbReference type="Proteomes" id="UP000290481"/>
    </source>
</evidence>
<proteinExistence type="predicted"/>
<evidence type="ECO:0000313" key="1">
    <source>
        <dbReference type="EMBL" id="RXE46385.1"/>
    </source>
</evidence>
<accession>A0A4Q0HDF1</accession>
<gene>
    <name evidence="1" type="ORF">B4O85_27450</name>
</gene>
<reference evidence="1 2" key="1">
    <citation type="submission" date="2017-03" db="EMBL/GenBank/DDBJ databases">
        <title>Pseudomonas azotoformans: Salt tolerant bacteria having multiple plant growth promoting attributes.</title>
        <authorList>
            <person name="Srivastava A.K."/>
            <person name="Sharma A."/>
            <person name="Srivastava A.K."/>
            <person name="Jamali H."/>
            <person name="Yadav J."/>
            <person name="Srivastava R."/>
            <person name="Kashyap P.L."/>
            <person name="Chakdar H."/>
            <person name="Saxena A.K."/>
        </authorList>
    </citation>
    <scope>NUCLEOTIDE SEQUENCE [LARGE SCALE GENOMIC DNA]</scope>
    <source>
        <strain evidence="1 2">SC 14</strain>
    </source>
</reference>
<organism evidence="1 2">
    <name type="scientific">Pseudomonas azotoformans</name>
    <dbReference type="NCBI Taxonomy" id="47878"/>
    <lineage>
        <taxon>Bacteria</taxon>
        <taxon>Pseudomonadati</taxon>
        <taxon>Pseudomonadota</taxon>
        <taxon>Gammaproteobacteria</taxon>
        <taxon>Pseudomonadales</taxon>
        <taxon>Pseudomonadaceae</taxon>
        <taxon>Pseudomonas</taxon>
    </lineage>
</organism>